<reference evidence="5 6" key="1">
    <citation type="submission" date="2021-06" db="EMBL/GenBank/DDBJ databases">
        <title>Genome sequence of Babesia caballi.</title>
        <authorList>
            <person name="Yamagishi J."/>
            <person name="Kidaka T."/>
            <person name="Ochi A."/>
        </authorList>
    </citation>
    <scope>NUCLEOTIDE SEQUENCE [LARGE SCALE GENOMIC DNA]</scope>
    <source>
        <strain evidence="5">USDA-D6B2</strain>
    </source>
</reference>
<dbReference type="InterPro" id="IPR005139">
    <property type="entry name" value="PCRF"/>
</dbReference>
<dbReference type="InterPro" id="IPR045853">
    <property type="entry name" value="Pep_chain_release_fac_I_sf"/>
</dbReference>
<dbReference type="RefSeq" id="XP_067717561.1">
    <property type="nucleotide sequence ID" value="XM_067861460.1"/>
</dbReference>
<keyword evidence="6" id="KW-1185">Reference proteome</keyword>
<name>A0AAV4M0B1_BABCB</name>
<dbReference type="Pfam" id="PF03462">
    <property type="entry name" value="PCRF"/>
    <property type="match status" value="1"/>
</dbReference>
<dbReference type="SUPFAM" id="SSF75620">
    <property type="entry name" value="Release factor"/>
    <property type="match status" value="1"/>
</dbReference>
<dbReference type="PANTHER" id="PTHR43804:SF7">
    <property type="entry name" value="LD18447P"/>
    <property type="match status" value="1"/>
</dbReference>
<keyword evidence="3" id="KW-0648">Protein biosynthesis</keyword>
<comment type="caution">
    <text evidence="5">The sequence shown here is derived from an EMBL/GenBank/DDBJ whole genome shotgun (WGS) entry which is preliminary data.</text>
</comment>
<dbReference type="Gene3D" id="3.30.160.20">
    <property type="match status" value="1"/>
</dbReference>
<dbReference type="PANTHER" id="PTHR43804">
    <property type="entry name" value="LD18447P"/>
    <property type="match status" value="1"/>
</dbReference>
<dbReference type="Proteomes" id="UP001497744">
    <property type="component" value="Unassembled WGS sequence"/>
</dbReference>
<evidence type="ECO:0000313" key="6">
    <source>
        <dbReference type="Proteomes" id="UP001497744"/>
    </source>
</evidence>
<dbReference type="GeneID" id="94196973"/>
<dbReference type="GO" id="GO:0003747">
    <property type="term" value="F:translation release factor activity"/>
    <property type="evidence" value="ECO:0007669"/>
    <property type="project" value="InterPro"/>
</dbReference>
<dbReference type="PROSITE" id="PS00745">
    <property type="entry name" value="RF_PROK_I"/>
    <property type="match status" value="1"/>
</dbReference>
<evidence type="ECO:0000256" key="2">
    <source>
        <dbReference type="ARBA" id="ARBA00022481"/>
    </source>
</evidence>
<keyword evidence="2" id="KW-0488">Methylation</keyword>
<dbReference type="EMBL" id="BPLF01000005">
    <property type="protein sequence ID" value="GIX65492.1"/>
    <property type="molecule type" value="Genomic_DNA"/>
</dbReference>
<dbReference type="SMART" id="SM00937">
    <property type="entry name" value="PCRF"/>
    <property type="match status" value="1"/>
</dbReference>
<dbReference type="Pfam" id="PF00472">
    <property type="entry name" value="RF-1"/>
    <property type="match status" value="1"/>
</dbReference>
<protein>
    <submittedName>
        <fullName evidence="5">Peptide chain release factor 1</fullName>
    </submittedName>
</protein>
<evidence type="ECO:0000259" key="4">
    <source>
        <dbReference type="PROSITE" id="PS00745"/>
    </source>
</evidence>
<comment type="similarity">
    <text evidence="1">Belongs to the prokaryotic/mitochondrial release factor family.</text>
</comment>
<evidence type="ECO:0000256" key="3">
    <source>
        <dbReference type="ARBA" id="ARBA00022917"/>
    </source>
</evidence>
<evidence type="ECO:0000256" key="1">
    <source>
        <dbReference type="ARBA" id="ARBA00010835"/>
    </source>
</evidence>
<gene>
    <name evidence="5" type="ORF">BcabD6B2_49270</name>
</gene>
<sequence>MTSWCLPFRNASSKNRYYATTNNECSHMLAASLKNKLKGVDVPVLYPLREFVLLYSEEFDTNLLTNIKDEMLNIYNTLRLEVPKIKGDEFEVLKKKLVDLRSELFSGDLHAQSHANRVMLQVKAGVGGDESARFAKEVFEMYKTISGDRGFLFRTVDNESAQIVGGTDFFKYEFGVHRLQRIPLNCKKIQTSSAIVTVVPHIHSDGTEIKPSDLAIETMRSRGAGGQSVNKSETAVRITHLPTGVSVLVQDTGSQITNKSRALRLIAGKIEKDRISCVEKVKSQTKLSQFKTGDRSEKIRTFQFVRDCVVDHRCNVVIPGVKPFMKSGDGIEKIHSSLKAIEDFKLMEFVAANIEIVAKFFTAKHINIRREHV</sequence>
<accession>A0AAV4M0B1</accession>
<feature type="domain" description="Prokaryotic-type class I peptide chain release factors" evidence="4">
    <location>
        <begin position="220"/>
        <end position="236"/>
    </location>
</feature>
<dbReference type="GO" id="GO:0005737">
    <property type="term" value="C:cytoplasm"/>
    <property type="evidence" value="ECO:0007669"/>
    <property type="project" value="UniProtKB-ARBA"/>
</dbReference>
<dbReference type="Gene3D" id="3.30.70.1660">
    <property type="match status" value="1"/>
</dbReference>
<proteinExistence type="inferred from homology"/>
<evidence type="ECO:0000313" key="5">
    <source>
        <dbReference type="EMBL" id="GIX65492.1"/>
    </source>
</evidence>
<dbReference type="AlphaFoldDB" id="A0AAV4M0B1"/>
<dbReference type="InterPro" id="IPR050057">
    <property type="entry name" value="Prokaryotic/Mito_RF"/>
</dbReference>
<organism evidence="5 6">
    <name type="scientific">Babesia caballi</name>
    <dbReference type="NCBI Taxonomy" id="5871"/>
    <lineage>
        <taxon>Eukaryota</taxon>
        <taxon>Sar</taxon>
        <taxon>Alveolata</taxon>
        <taxon>Apicomplexa</taxon>
        <taxon>Aconoidasida</taxon>
        <taxon>Piroplasmida</taxon>
        <taxon>Babesiidae</taxon>
        <taxon>Babesia</taxon>
    </lineage>
</organism>
<dbReference type="InterPro" id="IPR000352">
    <property type="entry name" value="Pep_chain_release_fac_I"/>
</dbReference>